<evidence type="ECO:0000313" key="2">
    <source>
        <dbReference type="EMBL" id="KAG8463808.1"/>
    </source>
</evidence>
<dbReference type="PANTHER" id="PTHR48125">
    <property type="entry name" value="LP07818P1"/>
    <property type="match status" value="1"/>
</dbReference>
<feature type="compositionally biased region" description="Acidic residues" evidence="1">
    <location>
        <begin position="510"/>
        <end position="524"/>
    </location>
</feature>
<gene>
    <name evidence="2" type="ORF">KFE25_004081</name>
</gene>
<evidence type="ECO:0000313" key="3">
    <source>
        <dbReference type="Proteomes" id="UP000751190"/>
    </source>
</evidence>
<feature type="region of interest" description="Disordered" evidence="1">
    <location>
        <begin position="447"/>
        <end position="524"/>
    </location>
</feature>
<dbReference type="PANTHER" id="PTHR48125:SF10">
    <property type="entry name" value="OS12G0136300 PROTEIN"/>
    <property type="match status" value="1"/>
</dbReference>
<comment type="caution">
    <text evidence="2">The sequence shown here is derived from an EMBL/GenBank/DDBJ whole genome shotgun (WGS) entry which is preliminary data.</text>
</comment>
<keyword evidence="3" id="KW-1185">Reference proteome</keyword>
<feature type="region of interest" description="Disordered" evidence="1">
    <location>
        <begin position="794"/>
        <end position="877"/>
    </location>
</feature>
<evidence type="ECO:0000256" key="1">
    <source>
        <dbReference type="SAM" id="MobiDB-lite"/>
    </source>
</evidence>
<dbReference type="Gene3D" id="3.40.50.1010">
    <property type="entry name" value="5'-nuclease"/>
    <property type="match status" value="1"/>
</dbReference>
<dbReference type="OrthoDB" id="120976at2759"/>
<protein>
    <recommendedName>
        <fullName evidence="4">PIN domain-containing protein</fullName>
    </recommendedName>
</protein>
<accession>A0A8J6CDR3</accession>
<sequence>MKSWNPRIHMFAPPACYASNGASGGASDADGASTAALAMGAARTRGRGGGRGAARGTLPTAAPYGARVPGSGAARGVGAGTSGARGRGGAAQQHMFAPPAIYSAPPSAFFRGGARALGRGGRGAVARPDSAPPSHAPPDGAAASSAPPTSGEPSGSVVRAEDLDDEPLEISRADLGLPPLLCGRFATAQLVEVRGPTTLRLAAERRGLADADVRDVLLELRRVSAALYAAAVRARGAAGLKAGVRVSVDVCLEDNFGSLTDEGVRTLVAGLLAMRDVLQPRILRLHANRIGDDGAESLARLLRASCWPIEELHLSHNRIGERGFRALLDAALAPTHTGAARWPRADLRAAARPSGAAADVPWPPRVPLWLRVEFNLLQTPVRAMVRGLDARQRAALCFVQPRGPAPAQCDIKHCKRCSPAAVHVPYLECQKLRGARLLDGRLRAAGAGPIDADVPSPRAATAAERPSTLPGARDGGVQSPRASPPVVGAECRALSSPADGRAQGGGEAGGEGEGEGEGGGEGEGETLFVLLDTNALISLAMPPAPPHPACAAAAAAGAWRPALCFESMLCGKGCVTGSVRMLLVETVRQQLEAIKQQGAHSPAPGARASPNGRPARDAAGAARTFFSRQLVELSARGQLLYLDTLDVEDVARAQLCRVESPEGRADGRRDMDGRIVDCGLVLSRQLREGDTLLLLTDDRELLARARNHGLAAESLRDLARALGADGAPAPPWGAAQMRAACSEPCRRLLDLSHSARPSVLGAFDELHHAHRLGARAAAMLRALARGAPEAAAAARAPHAGGGGGGGDGGGGGEGGSGELAAVGGGAQREVGARADAQPADGTRGAPAQSCVGLAGSPVGTDAPIARAPDGAASAPSGAEAASLASELEAAATRWHALVQSRDAFQRQPR</sequence>
<feature type="region of interest" description="Disordered" evidence="1">
    <location>
        <begin position="113"/>
        <end position="158"/>
    </location>
</feature>
<feature type="compositionally biased region" description="Gly residues" evidence="1">
    <location>
        <begin position="799"/>
        <end position="826"/>
    </location>
</feature>
<proteinExistence type="predicted"/>
<feature type="compositionally biased region" description="Gly residues" evidence="1">
    <location>
        <begin position="73"/>
        <end position="89"/>
    </location>
</feature>
<dbReference type="AlphaFoldDB" id="A0A8J6CDR3"/>
<feature type="compositionally biased region" description="Low complexity" evidence="1">
    <location>
        <begin position="137"/>
        <end position="156"/>
    </location>
</feature>
<feature type="compositionally biased region" description="Low complexity" evidence="1">
    <location>
        <begin position="54"/>
        <end position="72"/>
    </location>
</feature>
<dbReference type="Proteomes" id="UP000751190">
    <property type="component" value="Unassembled WGS sequence"/>
</dbReference>
<feature type="compositionally biased region" description="Low complexity" evidence="1">
    <location>
        <begin position="861"/>
        <end position="877"/>
    </location>
</feature>
<dbReference type="InterPro" id="IPR032675">
    <property type="entry name" value="LRR_dom_sf"/>
</dbReference>
<dbReference type="SUPFAM" id="SSF52047">
    <property type="entry name" value="RNI-like"/>
    <property type="match status" value="1"/>
</dbReference>
<organism evidence="2 3">
    <name type="scientific">Diacronema lutheri</name>
    <name type="common">Unicellular marine alga</name>
    <name type="synonym">Monochrysis lutheri</name>
    <dbReference type="NCBI Taxonomy" id="2081491"/>
    <lineage>
        <taxon>Eukaryota</taxon>
        <taxon>Haptista</taxon>
        <taxon>Haptophyta</taxon>
        <taxon>Pavlovophyceae</taxon>
        <taxon>Pavlovales</taxon>
        <taxon>Pavlovaceae</taxon>
        <taxon>Diacronema</taxon>
    </lineage>
</organism>
<evidence type="ECO:0008006" key="4">
    <source>
        <dbReference type="Google" id="ProtNLM"/>
    </source>
</evidence>
<dbReference type="Gene3D" id="3.80.10.10">
    <property type="entry name" value="Ribonuclease Inhibitor"/>
    <property type="match status" value="1"/>
</dbReference>
<feature type="region of interest" description="Disordered" evidence="1">
    <location>
        <begin position="43"/>
        <end position="92"/>
    </location>
</feature>
<name>A0A8J6CDR3_DIALT</name>
<feature type="region of interest" description="Disordered" evidence="1">
    <location>
        <begin position="595"/>
        <end position="618"/>
    </location>
</feature>
<reference evidence="2" key="1">
    <citation type="submission" date="2021-05" db="EMBL/GenBank/DDBJ databases">
        <title>The genome of the haptophyte Pavlova lutheri (Diacronema luteri, Pavlovales) - a model for lipid biosynthesis in eukaryotic algae.</title>
        <authorList>
            <person name="Hulatt C.J."/>
            <person name="Posewitz M.C."/>
        </authorList>
    </citation>
    <scope>NUCLEOTIDE SEQUENCE</scope>
    <source>
        <strain evidence="2">NIVA-4/92</strain>
    </source>
</reference>
<dbReference type="EMBL" id="JAGTXO010000015">
    <property type="protein sequence ID" value="KAG8463808.1"/>
    <property type="molecule type" value="Genomic_DNA"/>
</dbReference>